<dbReference type="EMBL" id="CP001032">
    <property type="protein sequence ID" value="ACB77224.1"/>
    <property type="molecule type" value="Genomic_DNA"/>
</dbReference>
<evidence type="ECO:0000256" key="1">
    <source>
        <dbReference type="ARBA" id="ARBA00022676"/>
    </source>
</evidence>
<dbReference type="InterPro" id="IPR029044">
    <property type="entry name" value="Nucleotide-diphossugar_trans"/>
</dbReference>
<name>B1ZZN8_OPITP</name>
<dbReference type="Pfam" id="PF01075">
    <property type="entry name" value="Glyco_transf_9"/>
    <property type="match status" value="1"/>
</dbReference>
<dbReference type="InterPro" id="IPR001173">
    <property type="entry name" value="Glyco_trans_2-like"/>
</dbReference>
<dbReference type="InterPro" id="IPR002201">
    <property type="entry name" value="Glyco_trans_9"/>
</dbReference>
<evidence type="ECO:0000313" key="5">
    <source>
        <dbReference type="Proteomes" id="UP000007013"/>
    </source>
</evidence>
<feature type="domain" description="Glycosyltransferase 2-like" evidence="3">
    <location>
        <begin position="440"/>
        <end position="540"/>
    </location>
</feature>
<dbReference type="RefSeq" id="WP_012376752.1">
    <property type="nucleotide sequence ID" value="NC_010571.1"/>
</dbReference>
<dbReference type="GO" id="GO:0009244">
    <property type="term" value="P:lipopolysaccharide core region biosynthetic process"/>
    <property type="evidence" value="ECO:0007669"/>
    <property type="project" value="TreeGrafter"/>
</dbReference>
<keyword evidence="5" id="KW-1185">Reference proteome</keyword>
<dbReference type="STRING" id="452637.Oter_3950"/>
<dbReference type="KEGG" id="ote:Oter_3950"/>
<dbReference type="eggNOG" id="COG0859">
    <property type="taxonomic scope" value="Bacteria"/>
</dbReference>
<dbReference type="Gene3D" id="3.40.50.2000">
    <property type="entry name" value="Glycogen Phosphorylase B"/>
    <property type="match status" value="2"/>
</dbReference>
<dbReference type="HOGENOM" id="CLU_359755_0_0_0"/>
<dbReference type="Pfam" id="PF00535">
    <property type="entry name" value="Glycos_transf_2"/>
    <property type="match status" value="1"/>
</dbReference>
<keyword evidence="2 4" id="KW-0808">Transferase</keyword>
<reference evidence="4 5" key="1">
    <citation type="journal article" date="2011" name="J. Bacteriol.">
        <title>Genome sequence of the verrucomicrobium Opitutus terrae PB90-1, an abundant inhabitant of rice paddy soil ecosystems.</title>
        <authorList>
            <person name="van Passel M.W."/>
            <person name="Kant R."/>
            <person name="Palva A."/>
            <person name="Copeland A."/>
            <person name="Lucas S."/>
            <person name="Lapidus A."/>
            <person name="Glavina del Rio T."/>
            <person name="Pitluck S."/>
            <person name="Goltsman E."/>
            <person name="Clum A."/>
            <person name="Sun H."/>
            <person name="Schmutz J."/>
            <person name="Larimer F.W."/>
            <person name="Land M.L."/>
            <person name="Hauser L."/>
            <person name="Kyrpides N."/>
            <person name="Mikhailova N."/>
            <person name="Richardson P.P."/>
            <person name="Janssen P.H."/>
            <person name="de Vos W.M."/>
            <person name="Smidt H."/>
        </authorList>
    </citation>
    <scope>NUCLEOTIDE SEQUENCE [LARGE SCALE GENOMIC DNA]</scope>
    <source>
        <strain evidence="5">DSM 11246 / JCM 15787 / PB90-1</strain>
    </source>
</reference>
<dbReference type="AlphaFoldDB" id="B1ZZN8"/>
<dbReference type="Gene3D" id="3.90.550.10">
    <property type="entry name" value="Spore Coat Polysaccharide Biosynthesis Protein SpsA, Chain A"/>
    <property type="match status" value="1"/>
</dbReference>
<evidence type="ECO:0000313" key="4">
    <source>
        <dbReference type="EMBL" id="ACB77224.1"/>
    </source>
</evidence>
<dbReference type="CAZy" id="GT9">
    <property type="family name" value="Glycosyltransferase Family 9"/>
</dbReference>
<organism evidence="4 5">
    <name type="scientific">Opitutus terrae (strain DSM 11246 / JCM 15787 / PB90-1)</name>
    <dbReference type="NCBI Taxonomy" id="452637"/>
    <lineage>
        <taxon>Bacteria</taxon>
        <taxon>Pseudomonadati</taxon>
        <taxon>Verrucomicrobiota</taxon>
        <taxon>Opitutia</taxon>
        <taxon>Opitutales</taxon>
        <taxon>Opitutaceae</taxon>
        <taxon>Opitutus</taxon>
    </lineage>
</organism>
<protein>
    <submittedName>
        <fullName evidence="4">Glycosyl transferase family 9</fullName>
    </submittedName>
</protein>
<keyword evidence="1" id="KW-0328">Glycosyltransferase</keyword>
<dbReference type="eggNOG" id="COG1216">
    <property type="taxonomic scope" value="Bacteria"/>
</dbReference>
<dbReference type="GO" id="GO:0005829">
    <property type="term" value="C:cytosol"/>
    <property type="evidence" value="ECO:0007669"/>
    <property type="project" value="TreeGrafter"/>
</dbReference>
<sequence>MRILLSKPDALGDQLIAAGAVQALRTLRPDIQIVWHVRRGMEVVASLLGGDVFAPQTDQPPESEATRLAQTAAPLVFLPYPLSSYEPWSDDVGRRVKWWAAFLQATRWDAAILGLVNRTWVGDLTVALAPASQQIGFAASAARQPLVNEAHALVSAGAPVFTTTLEPSWTRSESDQLRDLLAVLEPRLATGAAAAWRAPVSWEPRTSAPSTAHVLIAPGVGGDPRRAWPLGNFRAVADGLRSRGARVTWVEGPGDSPYLAGLPADDQHPRAVFGPTDLPKLNAAFAGADLVICHDTAYAHLAAGIGVPTVAIYGAGQVSRFHPTGGRVKVVQSRIACAGCQWHCLFERLHCVADIPLATVESAVEHMLRGDASPVFVDVRTPFADAPEGELLALRHRLQQEILTLNADRFARLQIIQSLLAQPKLQPASLQRPETEPRLSVIIPMGRPDRVAATLASLAAQQRVPANWEIILVGVEAAAVARAHPHLPVVPVVLSANQLPPRTRCLGVEKATGEWYLFIDDDVELATDCYARLLDLLASPMFSPAANPRVGAIGLRLPGKSGRFFERLTDISNFWAQQHSAAEDRDWLYSAAVFVLAEAYHRSGGFNPDLPNGEDVDLTRRIVGAGYRLRYEPSLVARHDHRRDTLLSMWRYFWKNGNAAQYFFAAQAGACPFSVKTAWLKSWSDLRMNMAFQRARGVQLGLRTPLIWLNYLIVEASLEQHWQEYLHRSGRYRELPARARSDVTYVQALTGWDAGRRVRGACRYALAVLQDFANPVRR</sequence>
<dbReference type="PANTHER" id="PTHR30160">
    <property type="entry name" value="TETRAACYLDISACCHARIDE 4'-KINASE-RELATED"/>
    <property type="match status" value="1"/>
</dbReference>
<dbReference type="PANTHER" id="PTHR30160:SF1">
    <property type="entry name" value="LIPOPOLYSACCHARIDE 1,2-N-ACETYLGLUCOSAMINETRANSFERASE-RELATED"/>
    <property type="match status" value="1"/>
</dbReference>
<dbReference type="SUPFAM" id="SSF53448">
    <property type="entry name" value="Nucleotide-diphospho-sugar transferases"/>
    <property type="match status" value="1"/>
</dbReference>
<dbReference type="Proteomes" id="UP000007013">
    <property type="component" value="Chromosome"/>
</dbReference>
<evidence type="ECO:0000259" key="3">
    <source>
        <dbReference type="Pfam" id="PF00535"/>
    </source>
</evidence>
<gene>
    <name evidence="4" type="ordered locus">Oter_3950</name>
</gene>
<dbReference type="CDD" id="cd03789">
    <property type="entry name" value="GT9_LPS_heptosyltransferase"/>
    <property type="match status" value="1"/>
</dbReference>
<dbReference type="OrthoDB" id="9768048at2"/>
<evidence type="ECO:0000256" key="2">
    <source>
        <dbReference type="ARBA" id="ARBA00022679"/>
    </source>
</evidence>
<proteinExistence type="predicted"/>
<dbReference type="SUPFAM" id="SSF53756">
    <property type="entry name" value="UDP-Glycosyltransferase/glycogen phosphorylase"/>
    <property type="match status" value="1"/>
</dbReference>
<dbReference type="InterPro" id="IPR051199">
    <property type="entry name" value="LPS_LOS_Heptosyltrfase"/>
</dbReference>
<dbReference type="GO" id="GO:0008713">
    <property type="term" value="F:ADP-heptose-lipopolysaccharide heptosyltransferase activity"/>
    <property type="evidence" value="ECO:0007669"/>
    <property type="project" value="TreeGrafter"/>
</dbReference>
<accession>B1ZZN8</accession>